<sequence length="344" mass="38359">MAHQVLHKGAHARYVVSFQKDKKGYEYVASEYLRLSGIYWGTTALMLLTTKKEEDKEKDNNNNPTTQFVDYTKGLSADEVVADVLECRNADGGFASAPGHDSHLLYTLSAVQVLCNYDRLHKELSEEQRRETAKWVASLQSEEDGSFKGDKWGEVDTRFSYCASSCLRLLGFGPELGDIIDVEKAVSFVLSCRNFDEGFGARPGDETHAGQVFCCVGALALLDALDRVDADRLAWWLCERQTEGGGLNGRPQKKQDVCYTWWVLSSLSMLGRLHWVDRTALVAFILSCQDPEEGGISDRPDDEVDVFHTFFGIAGLSLLKYPGLSEVNAKYAMPQRVIEKMGLA</sequence>
<dbReference type="PANTHER" id="PTHR11774">
    <property type="entry name" value="GERANYLGERANYL TRANSFERASE TYPE BETA SUBUNIT"/>
    <property type="match status" value="1"/>
</dbReference>
<evidence type="ECO:0000313" key="11">
    <source>
        <dbReference type="EMBL" id="WZN62433.1"/>
    </source>
</evidence>
<evidence type="ECO:0000256" key="2">
    <source>
        <dbReference type="ARBA" id="ARBA00011355"/>
    </source>
</evidence>
<comment type="similarity">
    <text evidence="1 9">Belongs to the protein prenyltransferase subunit beta family.</text>
</comment>
<dbReference type="GO" id="GO:0005968">
    <property type="term" value="C:Rab-protein geranylgeranyltransferase complex"/>
    <property type="evidence" value="ECO:0007669"/>
    <property type="project" value="UniProtKB-UniRule"/>
</dbReference>
<dbReference type="Pfam" id="PF00432">
    <property type="entry name" value="Prenyltrans"/>
    <property type="match status" value="1"/>
</dbReference>
<keyword evidence="3 9" id="KW-0637">Prenyltransferase</keyword>
<evidence type="ECO:0000256" key="4">
    <source>
        <dbReference type="ARBA" id="ARBA00022679"/>
    </source>
</evidence>
<keyword evidence="6" id="KW-0677">Repeat</keyword>
<dbReference type="CDD" id="cd02894">
    <property type="entry name" value="GGTase-II"/>
    <property type="match status" value="1"/>
</dbReference>
<evidence type="ECO:0000256" key="6">
    <source>
        <dbReference type="ARBA" id="ARBA00022737"/>
    </source>
</evidence>
<dbReference type="GO" id="GO:0072657">
    <property type="term" value="P:protein localization to membrane"/>
    <property type="evidence" value="ECO:0007669"/>
    <property type="project" value="UniProtKB-ARBA"/>
</dbReference>
<evidence type="ECO:0000259" key="10">
    <source>
        <dbReference type="Pfam" id="PF00432"/>
    </source>
</evidence>
<keyword evidence="4 9" id="KW-0808">Transferase</keyword>
<evidence type="ECO:0000256" key="3">
    <source>
        <dbReference type="ARBA" id="ARBA00022602"/>
    </source>
</evidence>
<dbReference type="InterPro" id="IPR001330">
    <property type="entry name" value="Prenyltrans"/>
</dbReference>
<evidence type="ECO:0000256" key="8">
    <source>
        <dbReference type="ARBA" id="ARBA00047658"/>
    </source>
</evidence>
<dbReference type="InterPro" id="IPR008930">
    <property type="entry name" value="Terpenoid_cyclase/PrenylTrfase"/>
</dbReference>
<name>A0AAX4P8L2_9CHLO</name>
<accession>A0AAX4P8L2</accession>
<evidence type="ECO:0000256" key="1">
    <source>
        <dbReference type="ARBA" id="ARBA00010497"/>
    </source>
</evidence>
<dbReference type="EC" id="2.5.1.60" evidence="9"/>
<dbReference type="Proteomes" id="UP001472866">
    <property type="component" value="Chromosome 05"/>
</dbReference>
<dbReference type="PANTHER" id="PTHR11774:SF11">
    <property type="entry name" value="GERANYLGERANYL TRANSFERASE TYPE-2 SUBUNIT BETA"/>
    <property type="match status" value="1"/>
</dbReference>
<evidence type="ECO:0000256" key="7">
    <source>
        <dbReference type="ARBA" id="ARBA00022833"/>
    </source>
</evidence>
<dbReference type="InterPro" id="IPR026873">
    <property type="entry name" value="Ptb1"/>
</dbReference>
<evidence type="ECO:0000256" key="5">
    <source>
        <dbReference type="ARBA" id="ARBA00022723"/>
    </source>
</evidence>
<comment type="catalytic activity">
    <reaction evidence="8 9">
        <text>geranylgeranyl diphosphate + L-cysteinyl-[protein] = S-geranylgeranyl-L-cysteinyl-[protein] + diphosphate</text>
        <dbReference type="Rhea" id="RHEA:21240"/>
        <dbReference type="Rhea" id="RHEA-COMP:10131"/>
        <dbReference type="Rhea" id="RHEA-COMP:11537"/>
        <dbReference type="ChEBI" id="CHEBI:29950"/>
        <dbReference type="ChEBI" id="CHEBI:33019"/>
        <dbReference type="ChEBI" id="CHEBI:57533"/>
        <dbReference type="ChEBI" id="CHEBI:86021"/>
        <dbReference type="EC" id="2.5.1.60"/>
    </reaction>
</comment>
<dbReference type="AlphaFoldDB" id="A0AAX4P8L2"/>
<keyword evidence="7 9" id="KW-0862">Zinc</keyword>
<dbReference type="GO" id="GO:0046872">
    <property type="term" value="F:metal ion binding"/>
    <property type="evidence" value="ECO:0007669"/>
    <property type="project" value="UniProtKB-KW"/>
</dbReference>
<organism evidence="11 12">
    <name type="scientific">Chloropicon roscoffensis</name>
    <dbReference type="NCBI Taxonomy" id="1461544"/>
    <lineage>
        <taxon>Eukaryota</taxon>
        <taxon>Viridiplantae</taxon>
        <taxon>Chlorophyta</taxon>
        <taxon>Chloropicophyceae</taxon>
        <taxon>Chloropicales</taxon>
        <taxon>Chloropicaceae</taxon>
        <taxon>Chloropicon</taxon>
    </lineage>
</organism>
<dbReference type="SUPFAM" id="SSF48239">
    <property type="entry name" value="Terpenoid cyclases/Protein prenyltransferases"/>
    <property type="match status" value="1"/>
</dbReference>
<comment type="function">
    <text evidence="9">Catalyzes the transfer of a geranylgeranyl moiety from geranylgeranyl diphosphate to both cysteines of proteins with the C-terminal sequence -XXCC, -XCXC and -CCXX.</text>
</comment>
<feature type="domain" description="Prenyltransferase alpha-alpha toroid" evidence="10">
    <location>
        <begin position="6"/>
        <end position="331"/>
    </location>
</feature>
<gene>
    <name evidence="11" type="ORF">HKI87_05g39700</name>
</gene>
<dbReference type="EMBL" id="CP151505">
    <property type="protein sequence ID" value="WZN62433.1"/>
    <property type="molecule type" value="Genomic_DNA"/>
</dbReference>
<keyword evidence="5 9" id="KW-0479">Metal-binding</keyword>
<evidence type="ECO:0000313" key="12">
    <source>
        <dbReference type="Proteomes" id="UP001472866"/>
    </source>
</evidence>
<comment type="subunit">
    <text evidence="2">Heterodimer of an alpha and a beta subunit.</text>
</comment>
<dbReference type="FunFam" id="1.50.10.20:FF:000012">
    <property type="entry name" value="Geranylgeranyl transferase type-2 subunit beta"/>
    <property type="match status" value="1"/>
</dbReference>
<reference evidence="11 12" key="1">
    <citation type="submission" date="2024-03" db="EMBL/GenBank/DDBJ databases">
        <title>Complete genome sequence of the green alga Chloropicon roscoffensis RCC1871.</title>
        <authorList>
            <person name="Lemieux C."/>
            <person name="Pombert J.-F."/>
            <person name="Otis C."/>
            <person name="Turmel M."/>
        </authorList>
    </citation>
    <scope>NUCLEOTIDE SEQUENCE [LARGE SCALE GENOMIC DNA]</scope>
    <source>
        <strain evidence="11 12">RCC1871</strain>
    </source>
</reference>
<comment type="cofactor">
    <cofactor evidence="9">
        <name>Zn(2+)</name>
        <dbReference type="ChEBI" id="CHEBI:29105"/>
    </cofactor>
    <text evidence="9">Binds 1 zinc ion per subunit.</text>
</comment>
<dbReference type="InterPro" id="IPR045089">
    <property type="entry name" value="PGGT1B-like"/>
</dbReference>
<evidence type="ECO:0000256" key="9">
    <source>
        <dbReference type="RuleBase" id="RU365076"/>
    </source>
</evidence>
<dbReference type="GO" id="GO:0004663">
    <property type="term" value="F:Rab geranylgeranyltransferase activity"/>
    <property type="evidence" value="ECO:0007669"/>
    <property type="project" value="UniProtKB-UniRule"/>
</dbReference>
<dbReference type="Gene3D" id="1.50.10.20">
    <property type="match status" value="1"/>
</dbReference>
<keyword evidence="12" id="KW-1185">Reference proteome</keyword>
<proteinExistence type="inferred from homology"/>
<protein>
    <recommendedName>
        <fullName evidence="9">Geranylgeranyl transferase type-2 subunit beta</fullName>
        <ecNumber evidence="9">2.5.1.60</ecNumber>
    </recommendedName>
</protein>